<feature type="binding site" evidence="7">
    <location>
        <position position="110"/>
    </location>
    <ligand>
        <name>Cu cation</name>
        <dbReference type="ChEBI" id="CHEBI:23378"/>
    </ligand>
</feature>
<feature type="chain" id="PRO_5037321802" evidence="10">
    <location>
        <begin position="29"/>
        <end position="215"/>
    </location>
</feature>
<dbReference type="GO" id="GO:0042597">
    <property type="term" value="C:periplasmic space"/>
    <property type="evidence" value="ECO:0007669"/>
    <property type="project" value="UniProtKB-SubCell"/>
</dbReference>
<dbReference type="PANTHER" id="PTHR36507:SF1">
    <property type="entry name" value="BLL1555 PROTEIN"/>
    <property type="match status" value="1"/>
</dbReference>
<evidence type="ECO:0000256" key="10">
    <source>
        <dbReference type="SAM" id="SignalP"/>
    </source>
</evidence>
<accession>A0A939PHX9</accession>
<evidence type="ECO:0000256" key="5">
    <source>
        <dbReference type="ARBA" id="ARBA00022982"/>
    </source>
</evidence>
<dbReference type="Pfam" id="PF00127">
    <property type="entry name" value="Copper-bind"/>
    <property type="match status" value="1"/>
</dbReference>
<keyword evidence="9" id="KW-0812">Transmembrane</keyword>
<evidence type="ECO:0000256" key="4">
    <source>
        <dbReference type="ARBA" id="ARBA00022764"/>
    </source>
</evidence>
<keyword evidence="13" id="KW-1185">Reference proteome</keyword>
<organism evidence="12 13">
    <name type="scientific">Actinomadura barringtoniae</name>
    <dbReference type="NCBI Taxonomy" id="1427535"/>
    <lineage>
        <taxon>Bacteria</taxon>
        <taxon>Bacillati</taxon>
        <taxon>Actinomycetota</taxon>
        <taxon>Actinomycetes</taxon>
        <taxon>Streptosporangiales</taxon>
        <taxon>Thermomonosporaceae</taxon>
        <taxon>Actinomadura</taxon>
    </lineage>
</organism>
<evidence type="ECO:0000256" key="6">
    <source>
        <dbReference type="ARBA" id="ARBA00023008"/>
    </source>
</evidence>
<keyword evidence="3 7" id="KW-0479">Metal-binding</keyword>
<dbReference type="InterPro" id="IPR008972">
    <property type="entry name" value="Cupredoxin"/>
</dbReference>
<feature type="binding site" evidence="7">
    <location>
        <position position="107"/>
    </location>
    <ligand>
        <name>Cu cation</name>
        <dbReference type="ChEBI" id="CHEBI:23378"/>
    </ligand>
</feature>
<evidence type="ECO:0000256" key="9">
    <source>
        <dbReference type="SAM" id="Phobius"/>
    </source>
</evidence>
<dbReference type="AlphaFoldDB" id="A0A939PHX9"/>
<proteinExistence type="predicted"/>
<dbReference type="GO" id="GO:0005507">
    <property type="term" value="F:copper ion binding"/>
    <property type="evidence" value="ECO:0007669"/>
    <property type="project" value="InterPro"/>
</dbReference>
<dbReference type="EMBL" id="JAGEOJ010000018">
    <property type="protein sequence ID" value="MBO2452970.1"/>
    <property type="molecule type" value="Genomic_DNA"/>
</dbReference>
<comment type="cofactor">
    <cofactor evidence="7">
        <name>Cu cation</name>
        <dbReference type="ChEBI" id="CHEBI:23378"/>
    </cofactor>
    <text evidence="7">Binds 1 copper ion per subunit.</text>
</comment>
<feature type="signal peptide" evidence="10">
    <location>
        <begin position="1"/>
        <end position="28"/>
    </location>
</feature>
<reference evidence="12" key="1">
    <citation type="submission" date="2021-03" db="EMBL/GenBank/DDBJ databases">
        <authorList>
            <person name="Kanchanasin P."/>
            <person name="Saeng-In P."/>
            <person name="Phongsopitanun W."/>
            <person name="Yuki M."/>
            <person name="Kudo T."/>
            <person name="Ohkuma M."/>
            <person name="Tanasupawat S."/>
        </authorList>
    </citation>
    <scope>NUCLEOTIDE SEQUENCE</scope>
    <source>
        <strain evidence="12">GKU 128</strain>
    </source>
</reference>
<feature type="compositionally biased region" description="Low complexity" evidence="8">
    <location>
        <begin position="145"/>
        <end position="173"/>
    </location>
</feature>
<dbReference type="PRINTS" id="PR00155">
    <property type="entry name" value="AMICYANIN"/>
</dbReference>
<dbReference type="InterPro" id="IPR052721">
    <property type="entry name" value="ET_Amicyanin"/>
</dbReference>
<keyword evidence="5" id="KW-0249">Electron transport</keyword>
<dbReference type="GO" id="GO:0009055">
    <property type="term" value="F:electron transfer activity"/>
    <property type="evidence" value="ECO:0007669"/>
    <property type="project" value="InterPro"/>
</dbReference>
<keyword evidence="10" id="KW-0732">Signal</keyword>
<name>A0A939PHX9_9ACTN</name>
<dbReference type="Gene3D" id="2.60.40.420">
    <property type="entry name" value="Cupredoxins - blue copper proteins"/>
    <property type="match status" value="1"/>
</dbReference>
<gene>
    <name evidence="12" type="ORF">J4573_38170</name>
</gene>
<evidence type="ECO:0000256" key="2">
    <source>
        <dbReference type="ARBA" id="ARBA00022448"/>
    </source>
</evidence>
<comment type="caution">
    <text evidence="12">The sequence shown here is derived from an EMBL/GenBank/DDBJ whole genome shotgun (WGS) entry which is preliminary data.</text>
</comment>
<dbReference type="InterPro" id="IPR000923">
    <property type="entry name" value="BlueCu_1"/>
</dbReference>
<evidence type="ECO:0000256" key="8">
    <source>
        <dbReference type="SAM" id="MobiDB-lite"/>
    </source>
</evidence>
<evidence type="ECO:0000256" key="3">
    <source>
        <dbReference type="ARBA" id="ARBA00022723"/>
    </source>
</evidence>
<dbReference type="RefSeq" id="WP_208260991.1">
    <property type="nucleotide sequence ID" value="NZ_JAGEOJ010000018.1"/>
</dbReference>
<dbReference type="SUPFAM" id="SSF49503">
    <property type="entry name" value="Cupredoxins"/>
    <property type="match status" value="1"/>
</dbReference>
<evidence type="ECO:0000256" key="1">
    <source>
        <dbReference type="ARBA" id="ARBA00004418"/>
    </source>
</evidence>
<keyword evidence="4" id="KW-0574">Periplasm</keyword>
<evidence type="ECO:0000313" key="13">
    <source>
        <dbReference type="Proteomes" id="UP000669179"/>
    </source>
</evidence>
<feature type="domain" description="Blue (type 1) copper" evidence="11">
    <location>
        <begin position="40"/>
        <end position="118"/>
    </location>
</feature>
<sequence>MGLRALARAALACALCAPPLLVASPARAAAPTRAAAATVRVQMKGSAFSPATVSVRAGDTVIWTNLDQVPHDVVTTSGPQSVRGPLLQRGRSWSFTFRTPGTYSYYCSIHPDMRAQAVVRESPTSPAQTPAPTPTTTAHGKHSAAAKPSTASATPAPTASAMTPMPQQQAPQSNEAATTPQKSVNPLLPIAGLVCAIAVFCLLLLTSAAGRPDHD</sequence>
<keyword evidence="9" id="KW-0472">Membrane</keyword>
<evidence type="ECO:0000259" key="11">
    <source>
        <dbReference type="Pfam" id="PF00127"/>
    </source>
</evidence>
<keyword evidence="9" id="KW-1133">Transmembrane helix</keyword>
<evidence type="ECO:0000313" key="12">
    <source>
        <dbReference type="EMBL" id="MBO2452970.1"/>
    </source>
</evidence>
<dbReference type="PANTHER" id="PTHR36507">
    <property type="entry name" value="BLL1555 PROTEIN"/>
    <property type="match status" value="1"/>
</dbReference>
<comment type="subcellular location">
    <subcellularLocation>
        <location evidence="1">Periplasm</location>
    </subcellularLocation>
</comment>
<evidence type="ECO:0000256" key="7">
    <source>
        <dbReference type="PIRSR" id="PIRSR602386-1"/>
    </source>
</evidence>
<dbReference type="InterPro" id="IPR002386">
    <property type="entry name" value="Amicyanin/Pseudoazurin"/>
</dbReference>
<keyword evidence="2" id="KW-0813">Transport</keyword>
<keyword evidence="6 7" id="KW-0186">Copper</keyword>
<feature type="transmembrane region" description="Helical" evidence="9">
    <location>
        <begin position="187"/>
        <end position="209"/>
    </location>
</feature>
<feature type="compositionally biased region" description="Low complexity" evidence="8">
    <location>
        <begin position="122"/>
        <end position="138"/>
    </location>
</feature>
<protein>
    <submittedName>
        <fullName evidence="12">Cupredoxin domain-containing protein</fullName>
    </submittedName>
</protein>
<dbReference type="Proteomes" id="UP000669179">
    <property type="component" value="Unassembled WGS sequence"/>
</dbReference>
<feature type="region of interest" description="Disordered" evidence="8">
    <location>
        <begin position="118"/>
        <end position="180"/>
    </location>
</feature>
<feature type="binding site" evidence="7">
    <location>
        <position position="71"/>
    </location>
    <ligand>
        <name>Cu cation</name>
        <dbReference type="ChEBI" id="CHEBI:23378"/>
    </ligand>
</feature>